<gene>
    <name evidence="1" type="ORF">PVAND_001775</name>
</gene>
<accession>A0A9J6BQA6</accession>
<protein>
    <submittedName>
        <fullName evidence="1">Uncharacterized protein</fullName>
    </submittedName>
</protein>
<evidence type="ECO:0000313" key="1">
    <source>
        <dbReference type="EMBL" id="KAG5671582.1"/>
    </source>
</evidence>
<dbReference type="EMBL" id="JADBJN010000003">
    <property type="protein sequence ID" value="KAG5671582.1"/>
    <property type="molecule type" value="Genomic_DNA"/>
</dbReference>
<reference evidence="1" key="1">
    <citation type="submission" date="2021-03" db="EMBL/GenBank/DDBJ databases">
        <title>Chromosome level genome of the anhydrobiotic midge Polypedilum vanderplanki.</title>
        <authorList>
            <person name="Yoshida Y."/>
            <person name="Kikawada T."/>
            <person name="Gusev O."/>
        </authorList>
    </citation>
    <scope>NUCLEOTIDE SEQUENCE</scope>
    <source>
        <strain evidence="1">NIAS01</strain>
        <tissue evidence="1">Whole body or cell culture</tissue>
    </source>
</reference>
<proteinExistence type="predicted"/>
<dbReference type="AlphaFoldDB" id="A0A9J6BQA6"/>
<organism evidence="1 2">
    <name type="scientific">Polypedilum vanderplanki</name>
    <name type="common">Sleeping chironomid midge</name>
    <dbReference type="NCBI Taxonomy" id="319348"/>
    <lineage>
        <taxon>Eukaryota</taxon>
        <taxon>Metazoa</taxon>
        <taxon>Ecdysozoa</taxon>
        <taxon>Arthropoda</taxon>
        <taxon>Hexapoda</taxon>
        <taxon>Insecta</taxon>
        <taxon>Pterygota</taxon>
        <taxon>Neoptera</taxon>
        <taxon>Endopterygota</taxon>
        <taxon>Diptera</taxon>
        <taxon>Nematocera</taxon>
        <taxon>Chironomoidea</taxon>
        <taxon>Chironomidae</taxon>
        <taxon>Chironominae</taxon>
        <taxon>Polypedilum</taxon>
        <taxon>Polypedilum</taxon>
    </lineage>
</organism>
<keyword evidence="2" id="KW-1185">Reference proteome</keyword>
<name>A0A9J6BQA6_POLVA</name>
<sequence>MNCEQEIYNLDSNEYFSAKIFDHLEKLDKKSNASVFRPYQEIIDDNNNRALTLDQIYKALLRGEYRNNIWFLIRDYTKALSFIVNYYIRVPKYTRMPLIFTTY</sequence>
<dbReference type="Proteomes" id="UP001107558">
    <property type="component" value="Chromosome 3"/>
</dbReference>
<evidence type="ECO:0000313" key="2">
    <source>
        <dbReference type="Proteomes" id="UP001107558"/>
    </source>
</evidence>
<comment type="caution">
    <text evidence="1">The sequence shown here is derived from an EMBL/GenBank/DDBJ whole genome shotgun (WGS) entry which is preliminary data.</text>
</comment>